<reference evidence="8" key="1">
    <citation type="journal article" date="2020" name="Nat. Ecol. Evol.">
        <title>Deeply conserved synteny resolves early events in vertebrate evolution.</title>
        <authorList>
            <person name="Simakov O."/>
            <person name="Marletaz F."/>
            <person name="Yue J.X."/>
            <person name="O'Connell B."/>
            <person name="Jenkins J."/>
            <person name="Brandt A."/>
            <person name="Calef R."/>
            <person name="Tung C.H."/>
            <person name="Huang T.K."/>
            <person name="Schmutz J."/>
            <person name="Satoh N."/>
            <person name="Yu J.K."/>
            <person name="Putnam N.H."/>
            <person name="Green R.E."/>
            <person name="Rokhsar D.S."/>
        </authorList>
    </citation>
    <scope>NUCLEOTIDE SEQUENCE [LARGE SCALE GENOMIC DNA]</scope>
    <source>
        <strain evidence="8">S238N-H82</strain>
    </source>
</reference>
<accession>A0A9J7MS05</accession>
<protein>
    <submittedName>
        <fullName evidence="9">Protein MANBAL-like</fullName>
    </submittedName>
</protein>
<evidence type="ECO:0000256" key="2">
    <source>
        <dbReference type="ARBA" id="ARBA00006839"/>
    </source>
</evidence>
<proteinExistence type="inferred from homology"/>
<dbReference type="InterPro" id="IPR009621">
    <property type="entry name" value="UPF0239"/>
</dbReference>
<evidence type="ECO:0000313" key="9">
    <source>
        <dbReference type="RefSeq" id="XP_035677075.1"/>
    </source>
</evidence>
<comment type="subcellular location">
    <subcellularLocation>
        <location evidence="1">Membrane</location>
        <topology evidence="1">Single-pass membrane protein</topology>
    </subcellularLocation>
</comment>
<dbReference type="Proteomes" id="UP000001554">
    <property type="component" value="Chromosome 5"/>
</dbReference>
<comment type="similarity">
    <text evidence="2">Belongs to the UPF0239 family.</text>
</comment>
<evidence type="ECO:0000256" key="3">
    <source>
        <dbReference type="ARBA" id="ARBA00022692"/>
    </source>
</evidence>
<dbReference type="RefSeq" id="XP_035677075.1">
    <property type="nucleotide sequence ID" value="XM_035821182.1"/>
</dbReference>
<feature type="transmembrane region" description="Helical" evidence="7">
    <location>
        <begin position="28"/>
        <end position="50"/>
    </location>
</feature>
<dbReference type="AlphaFoldDB" id="A0A9J7MS05"/>
<dbReference type="PANTHER" id="PTHR14409:SF0">
    <property type="entry name" value="PROTEIN MANBAL"/>
    <property type="match status" value="1"/>
</dbReference>
<evidence type="ECO:0000256" key="1">
    <source>
        <dbReference type="ARBA" id="ARBA00004167"/>
    </source>
</evidence>
<keyword evidence="8" id="KW-1185">Reference proteome</keyword>
<feature type="compositionally biased region" description="Basic residues" evidence="6">
    <location>
        <begin position="86"/>
        <end position="97"/>
    </location>
</feature>
<feature type="region of interest" description="Disordered" evidence="6">
    <location>
        <begin position="55"/>
        <end position="97"/>
    </location>
</feature>
<dbReference type="KEGG" id="bfo:118416108"/>
<evidence type="ECO:0000256" key="4">
    <source>
        <dbReference type="ARBA" id="ARBA00022989"/>
    </source>
</evidence>
<keyword evidence="4 7" id="KW-1133">Transmembrane helix</keyword>
<dbReference type="Pfam" id="PF06783">
    <property type="entry name" value="UPF0239"/>
    <property type="match status" value="1"/>
</dbReference>
<evidence type="ECO:0000256" key="7">
    <source>
        <dbReference type="SAM" id="Phobius"/>
    </source>
</evidence>
<keyword evidence="3 7" id="KW-0812">Transmembrane</keyword>
<dbReference type="GO" id="GO:0016020">
    <property type="term" value="C:membrane"/>
    <property type="evidence" value="ECO:0007669"/>
    <property type="project" value="UniProtKB-SubCell"/>
</dbReference>
<dbReference type="GeneID" id="118416108"/>
<evidence type="ECO:0000256" key="6">
    <source>
        <dbReference type="SAM" id="MobiDB-lite"/>
    </source>
</evidence>
<organism evidence="8 9">
    <name type="scientific">Branchiostoma floridae</name>
    <name type="common">Florida lancelet</name>
    <name type="synonym">Amphioxus</name>
    <dbReference type="NCBI Taxonomy" id="7739"/>
    <lineage>
        <taxon>Eukaryota</taxon>
        <taxon>Metazoa</taxon>
        <taxon>Chordata</taxon>
        <taxon>Cephalochordata</taxon>
        <taxon>Leptocardii</taxon>
        <taxon>Amphioxiformes</taxon>
        <taxon>Branchiostomatidae</taxon>
        <taxon>Branchiostoma</taxon>
    </lineage>
</organism>
<dbReference type="PANTHER" id="PTHR14409">
    <property type="entry name" value="MANNOSIDASE, BETA A, LYSOSOMAL-LIKE, MANBAL PROTEIN"/>
    <property type="match status" value="1"/>
</dbReference>
<evidence type="ECO:0000256" key="5">
    <source>
        <dbReference type="ARBA" id="ARBA00023136"/>
    </source>
</evidence>
<reference evidence="9" key="2">
    <citation type="submission" date="2025-08" db="UniProtKB">
        <authorList>
            <consortium name="RefSeq"/>
        </authorList>
    </citation>
    <scope>IDENTIFICATION</scope>
    <source>
        <strain evidence="9">S238N-H82</strain>
        <tissue evidence="9">Testes</tissue>
    </source>
</reference>
<dbReference type="OrthoDB" id="10040809at2759"/>
<name>A0A9J7MS05_BRAFL</name>
<evidence type="ECO:0000313" key="8">
    <source>
        <dbReference type="Proteomes" id="UP000001554"/>
    </source>
</evidence>
<gene>
    <name evidence="9" type="primary">LOC118416108</name>
</gene>
<dbReference type="OMA" id="KSYEVET"/>
<sequence>MRITDGRVHFAKMADGVEIPPETLFDKILHWGLFLGAIFQMVAIAAVVLLPRKAEEQEPVEELQNGSKPGGGRHESVAPPAASSGRKGKGKESKKRR</sequence>
<keyword evidence="5 7" id="KW-0472">Membrane</keyword>